<proteinExistence type="predicted"/>
<comment type="caution">
    <text evidence="1">The sequence shown here is derived from an EMBL/GenBank/DDBJ whole genome shotgun (WGS) entry which is preliminary data.</text>
</comment>
<sequence length="135" mass="15657">MKGTSDVITRTSNVIVSVAEVRRFAGSRYSRSNPRKLGAGRRGRRCAIYSSAPDFDDNENSAHNSDFHSKKSSLLLNTYSGNQFFFCKLITYRKRHMPHYKLLTRPLQFWHHYLLYSTRVSTVCISSKFFGIYEC</sequence>
<reference evidence="2" key="1">
    <citation type="journal article" date="2015" name="Nat. Genet.">
        <title>The genome and transcriptome of the zoonotic hookworm Ancylostoma ceylanicum identify infection-specific gene families.</title>
        <authorList>
            <person name="Schwarz E.M."/>
            <person name="Hu Y."/>
            <person name="Antoshechkin I."/>
            <person name="Miller M.M."/>
            <person name="Sternberg P.W."/>
            <person name="Aroian R.V."/>
        </authorList>
    </citation>
    <scope>NUCLEOTIDE SEQUENCE</scope>
    <source>
        <strain evidence="2">HY135</strain>
    </source>
</reference>
<evidence type="ECO:0000313" key="1">
    <source>
        <dbReference type="EMBL" id="EYC18249.1"/>
    </source>
</evidence>
<dbReference type="Proteomes" id="UP000024635">
    <property type="component" value="Unassembled WGS sequence"/>
</dbReference>
<protein>
    <submittedName>
        <fullName evidence="1">Uncharacterized protein</fullName>
    </submittedName>
</protein>
<name>A0A016US46_9BILA</name>
<organism evidence="1 2">
    <name type="scientific">Ancylostoma ceylanicum</name>
    <dbReference type="NCBI Taxonomy" id="53326"/>
    <lineage>
        <taxon>Eukaryota</taxon>
        <taxon>Metazoa</taxon>
        <taxon>Ecdysozoa</taxon>
        <taxon>Nematoda</taxon>
        <taxon>Chromadorea</taxon>
        <taxon>Rhabditida</taxon>
        <taxon>Rhabditina</taxon>
        <taxon>Rhabditomorpha</taxon>
        <taxon>Strongyloidea</taxon>
        <taxon>Ancylostomatidae</taxon>
        <taxon>Ancylostomatinae</taxon>
        <taxon>Ancylostoma</taxon>
    </lineage>
</organism>
<accession>A0A016US46</accession>
<dbReference type="AlphaFoldDB" id="A0A016US46"/>
<evidence type="ECO:0000313" key="2">
    <source>
        <dbReference type="Proteomes" id="UP000024635"/>
    </source>
</evidence>
<gene>
    <name evidence="1" type="primary">Acey_s0028.g1759</name>
    <name evidence="1" type="ORF">Y032_0028g1759</name>
</gene>
<keyword evidence="2" id="KW-1185">Reference proteome</keyword>
<dbReference type="EMBL" id="JARK01001364">
    <property type="protein sequence ID" value="EYC18249.1"/>
    <property type="molecule type" value="Genomic_DNA"/>
</dbReference>